<comment type="caution">
    <text evidence="5">The sequence shown here is derived from an EMBL/GenBank/DDBJ whole genome shotgun (WGS) entry which is preliminary data.</text>
</comment>
<dbReference type="InterPro" id="IPR001680">
    <property type="entry name" value="WD40_rpt"/>
</dbReference>
<feature type="repeat" description="WD" evidence="3">
    <location>
        <begin position="335"/>
        <end position="378"/>
    </location>
</feature>
<dbReference type="CDD" id="cd00200">
    <property type="entry name" value="WD40"/>
    <property type="match status" value="1"/>
</dbReference>
<protein>
    <submittedName>
        <fullName evidence="5">WD40-repeat-containing domain protein</fullName>
    </submittedName>
</protein>
<proteinExistence type="predicted"/>
<dbReference type="AlphaFoldDB" id="A0AAD7JWL4"/>
<dbReference type="PROSITE" id="PS50082">
    <property type="entry name" value="WD_REPEATS_2"/>
    <property type="match status" value="5"/>
</dbReference>
<feature type="repeat" description="WD" evidence="3">
    <location>
        <begin position="66"/>
        <end position="107"/>
    </location>
</feature>
<dbReference type="Gene3D" id="2.130.10.10">
    <property type="entry name" value="YVTN repeat-like/Quinoprotein amine dehydrogenase"/>
    <property type="match status" value="1"/>
</dbReference>
<dbReference type="Proteomes" id="UP001215598">
    <property type="component" value="Unassembled WGS sequence"/>
</dbReference>
<feature type="repeat" description="WD" evidence="3">
    <location>
        <begin position="197"/>
        <end position="238"/>
    </location>
</feature>
<dbReference type="SUPFAM" id="SSF50978">
    <property type="entry name" value="WD40 repeat-like"/>
    <property type="match status" value="2"/>
</dbReference>
<accession>A0AAD7JWL4</accession>
<dbReference type="InterPro" id="IPR019775">
    <property type="entry name" value="WD40_repeat_CS"/>
</dbReference>
<dbReference type="InterPro" id="IPR020472">
    <property type="entry name" value="WD40_PAC1"/>
</dbReference>
<dbReference type="InterPro" id="IPR015943">
    <property type="entry name" value="WD40/YVTN_repeat-like_dom_sf"/>
</dbReference>
<organism evidence="5 6">
    <name type="scientific">Mycena metata</name>
    <dbReference type="NCBI Taxonomy" id="1033252"/>
    <lineage>
        <taxon>Eukaryota</taxon>
        <taxon>Fungi</taxon>
        <taxon>Dikarya</taxon>
        <taxon>Basidiomycota</taxon>
        <taxon>Agaricomycotina</taxon>
        <taxon>Agaricomycetes</taxon>
        <taxon>Agaricomycetidae</taxon>
        <taxon>Agaricales</taxon>
        <taxon>Marasmiineae</taxon>
        <taxon>Mycenaceae</taxon>
        <taxon>Mycena</taxon>
    </lineage>
</organism>
<evidence type="ECO:0000256" key="3">
    <source>
        <dbReference type="PROSITE-ProRule" id="PRU00221"/>
    </source>
</evidence>
<feature type="repeat" description="WD" evidence="3">
    <location>
        <begin position="160"/>
        <end position="196"/>
    </location>
</feature>
<dbReference type="InterPro" id="IPR051179">
    <property type="entry name" value="WD_repeat_multifunction"/>
</dbReference>
<dbReference type="SMART" id="SM00320">
    <property type="entry name" value="WD40"/>
    <property type="match status" value="8"/>
</dbReference>
<dbReference type="PRINTS" id="PR00320">
    <property type="entry name" value="GPROTEINBRPT"/>
</dbReference>
<dbReference type="InterPro" id="IPR036322">
    <property type="entry name" value="WD40_repeat_dom_sf"/>
</dbReference>
<feature type="region of interest" description="Disordered" evidence="4">
    <location>
        <begin position="1"/>
        <end position="66"/>
    </location>
</feature>
<evidence type="ECO:0000313" key="6">
    <source>
        <dbReference type="Proteomes" id="UP001215598"/>
    </source>
</evidence>
<evidence type="ECO:0000313" key="5">
    <source>
        <dbReference type="EMBL" id="KAJ7773298.1"/>
    </source>
</evidence>
<feature type="compositionally biased region" description="Acidic residues" evidence="4">
    <location>
        <begin position="8"/>
        <end position="43"/>
    </location>
</feature>
<sequence length="418" mass="44026">MASHHEEIEEDLEEEQFITEDDVLAEVPDDGDHPMDEDDDEAGDTLGDLAAAGGSGSGEDNSLQAFPNHNSSVFAVAGHPTEPLAASGGEDDLGYVWDITDGEVIVKLTGHTDSVTSVAWSADGEMIATGGMDGKIRIWRRVGKENYRTWEFLTQLEGPDEVMFIRWHPKGSVLLAGSNDSTLWLWQLPSGNTMQVFAGHTGAVQCGEFTPDGKRIVTACADGILIFWDPRSSTPIFKLDPGDARFDLDGITSLGVNPSSTLAVVGGAAGGVRVVSLNKGEVVATLGGHTEGESIEAIQFVDLTGNTTGPGVAVTGATDGKACIWDLTTMRLRSTLTHEDAVTTLLAHPAPKGYLLVSGSADKVLRTWDARTGTLLRKHVGHQSAVLGATLGLQGSVVISAGDDGACLVFTTEATDDE</sequence>
<feature type="repeat" description="WD" evidence="3">
    <location>
        <begin position="108"/>
        <end position="139"/>
    </location>
</feature>
<evidence type="ECO:0000256" key="2">
    <source>
        <dbReference type="ARBA" id="ARBA00022737"/>
    </source>
</evidence>
<dbReference type="Pfam" id="PF00400">
    <property type="entry name" value="WD40"/>
    <property type="match status" value="6"/>
</dbReference>
<gene>
    <name evidence="5" type="ORF">B0H16DRAFT_1511795</name>
</gene>
<dbReference type="PROSITE" id="PS50294">
    <property type="entry name" value="WD_REPEATS_REGION"/>
    <property type="match status" value="4"/>
</dbReference>
<dbReference type="PROSITE" id="PS00678">
    <property type="entry name" value="WD_REPEATS_1"/>
    <property type="match status" value="1"/>
</dbReference>
<evidence type="ECO:0000256" key="1">
    <source>
        <dbReference type="ARBA" id="ARBA00022574"/>
    </source>
</evidence>
<dbReference type="PANTHER" id="PTHR19857:SF8">
    <property type="entry name" value="ANGIO-ASSOCIATED MIGRATORY CELL PROTEIN"/>
    <property type="match status" value="1"/>
</dbReference>
<name>A0AAD7JWL4_9AGAR</name>
<dbReference type="EMBL" id="JARKIB010000013">
    <property type="protein sequence ID" value="KAJ7773298.1"/>
    <property type="molecule type" value="Genomic_DNA"/>
</dbReference>
<keyword evidence="1 3" id="KW-0853">WD repeat</keyword>
<keyword evidence="6" id="KW-1185">Reference proteome</keyword>
<reference evidence="5" key="1">
    <citation type="submission" date="2023-03" db="EMBL/GenBank/DDBJ databases">
        <title>Massive genome expansion in bonnet fungi (Mycena s.s.) driven by repeated elements and novel gene families across ecological guilds.</title>
        <authorList>
            <consortium name="Lawrence Berkeley National Laboratory"/>
            <person name="Harder C.B."/>
            <person name="Miyauchi S."/>
            <person name="Viragh M."/>
            <person name="Kuo A."/>
            <person name="Thoen E."/>
            <person name="Andreopoulos B."/>
            <person name="Lu D."/>
            <person name="Skrede I."/>
            <person name="Drula E."/>
            <person name="Henrissat B."/>
            <person name="Morin E."/>
            <person name="Kohler A."/>
            <person name="Barry K."/>
            <person name="LaButti K."/>
            <person name="Morin E."/>
            <person name="Salamov A."/>
            <person name="Lipzen A."/>
            <person name="Mereny Z."/>
            <person name="Hegedus B."/>
            <person name="Baldrian P."/>
            <person name="Stursova M."/>
            <person name="Weitz H."/>
            <person name="Taylor A."/>
            <person name="Grigoriev I.V."/>
            <person name="Nagy L.G."/>
            <person name="Martin F."/>
            <person name="Kauserud H."/>
        </authorList>
    </citation>
    <scope>NUCLEOTIDE SEQUENCE</scope>
    <source>
        <strain evidence="5">CBHHK182m</strain>
    </source>
</reference>
<evidence type="ECO:0000256" key="4">
    <source>
        <dbReference type="SAM" id="MobiDB-lite"/>
    </source>
</evidence>
<dbReference type="PANTHER" id="PTHR19857">
    <property type="entry name" value="MITOCHONDRIAL DIVISION PROTEIN 1-RELATED"/>
    <property type="match status" value="1"/>
</dbReference>
<keyword evidence="2" id="KW-0677">Repeat</keyword>